<gene>
    <name evidence="8" type="ORF">ACEZDE_32765</name>
</gene>
<reference evidence="8 9" key="1">
    <citation type="submission" date="2024-09" db="EMBL/GenBank/DDBJ databases">
        <authorList>
            <person name="Lee S.D."/>
        </authorList>
    </citation>
    <scope>NUCLEOTIDE SEQUENCE [LARGE SCALE GENOMIC DNA]</scope>
    <source>
        <strain evidence="8 9">N8-3</strain>
    </source>
</reference>
<evidence type="ECO:0000256" key="2">
    <source>
        <dbReference type="ARBA" id="ARBA00009347"/>
    </source>
</evidence>
<dbReference type="PANTHER" id="PTHR43884">
    <property type="entry name" value="ACYL-COA DEHYDROGENASE"/>
    <property type="match status" value="1"/>
</dbReference>
<dbReference type="InterPro" id="IPR009075">
    <property type="entry name" value="AcylCo_DH/oxidase_C"/>
</dbReference>
<dbReference type="InterPro" id="IPR037069">
    <property type="entry name" value="AcylCoA_DH/ox_N_sf"/>
</dbReference>
<dbReference type="EMBL" id="JBHFAB010000039">
    <property type="protein sequence ID" value="MFC1421378.1"/>
    <property type="molecule type" value="Genomic_DNA"/>
</dbReference>
<evidence type="ECO:0000313" key="8">
    <source>
        <dbReference type="EMBL" id="MFC1421378.1"/>
    </source>
</evidence>
<organism evidence="8 9">
    <name type="scientific">Streptacidiphilus cavernicola</name>
    <dbReference type="NCBI Taxonomy" id="3342716"/>
    <lineage>
        <taxon>Bacteria</taxon>
        <taxon>Bacillati</taxon>
        <taxon>Actinomycetota</taxon>
        <taxon>Actinomycetes</taxon>
        <taxon>Kitasatosporales</taxon>
        <taxon>Streptomycetaceae</taxon>
        <taxon>Streptacidiphilus</taxon>
    </lineage>
</organism>
<evidence type="ECO:0000259" key="7">
    <source>
        <dbReference type="Pfam" id="PF02771"/>
    </source>
</evidence>
<dbReference type="Pfam" id="PF00441">
    <property type="entry name" value="Acyl-CoA_dh_1"/>
    <property type="match status" value="1"/>
</dbReference>
<protein>
    <submittedName>
        <fullName evidence="8">Acyl-CoA dehydrogenase family protein</fullName>
    </submittedName>
</protein>
<dbReference type="SUPFAM" id="SSF47203">
    <property type="entry name" value="Acyl-CoA dehydrogenase C-terminal domain-like"/>
    <property type="match status" value="1"/>
</dbReference>
<comment type="similarity">
    <text evidence="2">Belongs to the acyl-CoA dehydrogenase family.</text>
</comment>
<evidence type="ECO:0000313" key="9">
    <source>
        <dbReference type="Proteomes" id="UP001592531"/>
    </source>
</evidence>
<keyword evidence="3" id="KW-0285">Flavoprotein</keyword>
<keyword evidence="5" id="KW-0560">Oxidoreductase</keyword>
<dbReference type="Gene3D" id="1.10.540.10">
    <property type="entry name" value="Acyl-CoA dehydrogenase/oxidase, N-terminal domain"/>
    <property type="match status" value="1"/>
</dbReference>
<feature type="domain" description="Acyl-CoA dehydrogenase/oxidase N-terminal" evidence="7">
    <location>
        <begin position="8"/>
        <end position="113"/>
    </location>
</feature>
<evidence type="ECO:0000256" key="5">
    <source>
        <dbReference type="ARBA" id="ARBA00023002"/>
    </source>
</evidence>
<dbReference type="SUPFAM" id="SSF56645">
    <property type="entry name" value="Acyl-CoA dehydrogenase NM domain-like"/>
    <property type="match status" value="1"/>
</dbReference>
<accession>A0ABV6W6I2</accession>
<sequence>MRFLLSTEQRDFGAGLDALLTAADVPAVIRARAAGDPAPLRALWKRLAASDLFALAVPERFTGTGLMPLELALACVELGRHAVPGPLAESFAASVLLDGTPLAAELLPRVAAGDAVLTLALPAESPYAADPDLADAVLTVDGGVLHTAAGHGPLRPSLDPARLLARPGPLTRVAAVDPERATAVAVLCTAALALGAGRRLLAATAAYAATRVQFGSPIGGFQAVKHRLADVLLRLEFAEPLLHAAALDLTGPDLHAAKAACGDAGYAAARAALQLHGAIGYTDEFDLSLWIRRARVLRSAWGSPSACRRLVLDARKGTTGPLVR</sequence>
<dbReference type="InterPro" id="IPR013786">
    <property type="entry name" value="AcylCoA_DH/ox_N"/>
</dbReference>
<keyword evidence="9" id="KW-1185">Reference proteome</keyword>
<proteinExistence type="inferred from homology"/>
<comment type="caution">
    <text evidence="8">The sequence shown here is derived from an EMBL/GenBank/DDBJ whole genome shotgun (WGS) entry which is preliminary data.</text>
</comment>
<feature type="domain" description="Acyl-CoA dehydrogenase/oxidase C-terminal" evidence="6">
    <location>
        <begin position="187"/>
        <end position="304"/>
    </location>
</feature>
<dbReference type="RefSeq" id="WP_380544486.1">
    <property type="nucleotide sequence ID" value="NZ_JBHFAB010000039.1"/>
</dbReference>
<name>A0ABV6W6I2_9ACTN</name>
<dbReference type="Gene3D" id="1.20.140.10">
    <property type="entry name" value="Butyryl-CoA Dehydrogenase, subunit A, domain 3"/>
    <property type="match status" value="1"/>
</dbReference>
<dbReference type="Pfam" id="PF02771">
    <property type="entry name" value="Acyl-CoA_dh_N"/>
    <property type="match status" value="1"/>
</dbReference>
<dbReference type="InterPro" id="IPR009100">
    <property type="entry name" value="AcylCoA_DH/oxidase_NM_dom_sf"/>
</dbReference>
<evidence type="ECO:0000256" key="3">
    <source>
        <dbReference type="ARBA" id="ARBA00022630"/>
    </source>
</evidence>
<keyword evidence="4" id="KW-0274">FAD</keyword>
<evidence type="ECO:0000256" key="4">
    <source>
        <dbReference type="ARBA" id="ARBA00022827"/>
    </source>
</evidence>
<dbReference type="InterPro" id="IPR036250">
    <property type="entry name" value="AcylCo_DH-like_C"/>
</dbReference>
<evidence type="ECO:0000259" key="6">
    <source>
        <dbReference type="Pfam" id="PF00441"/>
    </source>
</evidence>
<dbReference type="PANTHER" id="PTHR43884:SF20">
    <property type="entry name" value="ACYL-COA DEHYDROGENASE FADE28"/>
    <property type="match status" value="1"/>
</dbReference>
<evidence type="ECO:0000256" key="1">
    <source>
        <dbReference type="ARBA" id="ARBA00001974"/>
    </source>
</evidence>
<dbReference type="Proteomes" id="UP001592531">
    <property type="component" value="Unassembled WGS sequence"/>
</dbReference>
<comment type="cofactor">
    <cofactor evidence="1">
        <name>FAD</name>
        <dbReference type="ChEBI" id="CHEBI:57692"/>
    </cofactor>
</comment>